<dbReference type="InterPro" id="IPR010982">
    <property type="entry name" value="Lambda_DNA-bd_dom_sf"/>
</dbReference>
<dbReference type="OrthoDB" id="2470999at2"/>
<reference evidence="8 9" key="1">
    <citation type="submission" date="2015-01" db="EMBL/GenBank/DDBJ databases">
        <title>Jeotgalibacillus campisalis genome sequencing.</title>
        <authorList>
            <person name="Goh K.M."/>
            <person name="Chan K.-G."/>
            <person name="Yaakop A.S."/>
            <person name="Ee R."/>
            <person name="Gan H.M."/>
            <person name="Chan C.S."/>
        </authorList>
    </citation>
    <scope>NUCLEOTIDE SEQUENCE [LARGE SCALE GENOMIC DNA]</scope>
    <source>
        <strain evidence="8 9">SF-57</strain>
    </source>
</reference>
<dbReference type="SMART" id="SM00028">
    <property type="entry name" value="TPR"/>
    <property type="match status" value="5"/>
</dbReference>
<name>A0A0C2VQD0_9BACL</name>
<dbReference type="SUPFAM" id="SSF47413">
    <property type="entry name" value="lambda repressor-like DNA-binding domains"/>
    <property type="match status" value="1"/>
</dbReference>
<dbReference type="GO" id="GO:0005737">
    <property type="term" value="C:cytoplasm"/>
    <property type="evidence" value="ECO:0007669"/>
    <property type="project" value="UniProtKB-SubCell"/>
</dbReference>
<dbReference type="PATRIC" id="fig|220754.4.peg.1008"/>
<comment type="subcellular location">
    <subcellularLocation>
        <location evidence="1">Cytoplasm</location>
    </subcellularLocation>
</comment>
<dbReference type="PANTHER" id="PTHR46630">
    <property type="entry name" value="TETRATRICOPEPTIDE REPEAT PROTEIN 29"/>
    <property type="match status" value="1"/>
</dbReference>
<dbReference type="CDD" id="cd00093">
    <property type="entry name" value="HTH_XRE"/>
    <property type="match status" value="1"/>
</dbReference>
<feature type="domain" description="HTH cro/C1-type" evidence="7">
    <location>
        <begin position="7"/>
        <end position="60"/>
    </location>
</feature>
<gene>
    <name evidence="8" type="ORF">KR50_09880</name>
</gene>
<evidence type="ECO:0000259" key="7">
    <source>
        <dbReference type="PROSITE" id="PS50943"/>
    </source>
</evidence>
<evidence type="ECO:0000256" key="2">
    <source>
        <dbReference type="ARBA" id="ARBA00022490"/>
    </source>
</evidence>
<sequence>MTAVIKIKEYRKQRKMTQAELAKGISNRSLIGQIEKGMVQPSLYLLRQYSIRLQCTLEDLIGEEPKLDLIDIMSTLSELELVLTNRNPYTHLDADLYLLESGLQQLSNQEKALLYYCRGFYCRYYTKELHESAGYFERSFSFYEQTSLYNEKIRCANELADLLIELNQVDKSFLYLEAAYKKVIKFKMDGIEKIRLMVNMGMAHAKIGEHRSAIRMLTSAIEAEHEAKIDYKPGQVHMVLGICFKREGFFERALEHYEKALHHYEAGSDLLNAGGILTNIGIVHRLLHNYDEAIRHLTYSYHVFCKLDDSLGQLNASYELAATQFYRGDHSEVLAIFKKVQELKTEGLPPFTYVKLLLMVGDVFMHKDKTKEALTHYKRAYRTSSNTADQKKQVYVHVVQSLTTHKQIDRLTDWNNVMKKDAAQFKFLY</sequence>
<keyword evidence="2" id="KW-0963">Cytoplasm</keyword>
<dbReference type="Pfam" id="PF13424">
    <property type="entry name" value="TPR_12"/>
    <property type="match status" value="1"/>
</dbReference>
<dbReference type="AlphaFoldDB" id="A0A0C2VQD0"/>
<evidence type="ECO:0000256" key="1">
    <source>
        <dbReference type="ARBA" id="ARBA00004496"/>
    </source>
</evidence>
<comment type="caution">
    <text evidence="8">The sequence shown here is derived from an EMBL/GenBank/DDBJ whole genome shotgun (WGS) entry which is preliminary data.</text>
</comment>
<accession>A0A0C2VQD0</accession>
<dbReference type="Gene3D" id="1.10.260.40">
    <property type="entry name" value="lambda repressor-like DNA-binding domains"/>
    <property type="match status" value="1"/>
</dbReference>
<dbReference type="InterPro" id="IPR019734">
    <property type="entry name" value="TPR_rpt"/>
</dbReference>
<dbReference type="EMBL" id="JXRR01000008">
    <property type="protein sequence ID" value="KIL51107.1"/>
    <property type="molecule type" value="Genomic_DNA"/>
</dbReference>
<feature type="repeat" description="TPR" evidence="6">
    <location>
        <begin position="354"/>
        <end position="387"/>
    </location>
</feature>
<dbReference type="Pfam" id="PF01381">
    <property type="entry name" value="HTH_3"/>
    <property type="match status" value="1"/>
</dbReference>
<dbReference type="InterPro" id="IPR051476">
    <property type="entry name" value="Bac_ResReg_Asp_Phosphatase"/>
</dbReference>
<evidence type="ECO:0000256" key="3">
    <source>
        <dbReference type="ARBA" id="ARBA00022737"/>
    </source>
</evidence>
<evidence type="ECO:0000313" key="9">
    <source>
        <dbReference type="Proteomes" id="UP000031972"/>
    </source>
</evidence>
<keyword evidence="4 6" id="KW-0802">TPR repeat</keyword>
<evidence type="ECO:0000256" key="4">
    <source>
        <dbReference type="ARBA" id="ARBA00022803"/>
    </source>
</evidence>
<dbReference type="SMART" id="SM00530">
    <property type="entry name" value="HTH_XRE"/>
    <property type="match status" value="1"/>
</dbReference>
<evidence type="ECO:0000256" key="6">
    <source>
        <dbReference type="PROSITE-ProRule" id="PRU00339"/>
    </source>
</evidence>
<organism evidence="8 9">
    <name type="scientific">Jeotgalibacillus campisalis</name>
    <dbReference type="NCBI Taxonomy" id="220754"/>
    <lineage>
        <taxon>Bacteria</taxon>
        <taxon>Bacillati</taxon>
        <taxon>Bacillota</taxon>
        <taxon>Bacilli</taxon>
        <taxon>Bacillales</taxon>
        <taxon>Caryophanaceae</taxon>
        <taxon>Jeotgalibacillus</taxon>
    </lineage>
</organism>
<evidence type="ECO:0000313" key="8">
    <source>
        <dbReference type="EMBL" id="KIL51107.1"/>
    </source>
</evidence>
<keyword evidence="3" id="KW-0677">Repeat</keyword>
<proteinExistence type="inferred from homology"/>
<dbReference type="Proteomes" id="UP000031972">
    <property type="component" value="Unassembled WGS sequence"/>
</dbReference>
<dbReference type="PROSITE" id="PS50943">
    <property type="entry name" value="HTH_CROC1"/>
    <property type="match status" value="1"/>
</dbReference>
<dbReference type="RefSeq" id="WP_041055489.1">
    <property type="nucleotide sequence ID" value="NZ_JXRR01000008.1"/>
</dbReference>
<evidence type="ECO:0000256" key="5">
    <source>
        <dbReference type="ARBA" id="ARBA00038253"/>
    </source>
</evidence>
<dbReference type="Gene3D" id="1.25.40.10">
    <property type="entry name" value="Tetratricopeptide repeat domain"/>
    <property type="match status" value="2"/>
</dbReference>
<keyword evidence="9" id="KW-1185">Reference proteome</keyword>
<dbReference type="SUPFAM" id="SSF48452">
    <property type="entry name" value="TPR-like"/>
    <property type="match status" value="2"/>
</dbReference>
<dbReference type="InterPro" id="IPR001387">
    <property type="entry name" value="Cro/C1-type_HTH"/>
</dbReference>
<dbReference type="InterPro" id="IPR011990">
    <property type="entry name" value="TPR-like_helical_dom_sf"/>
</dbReference>
<protein>
    <recommendedName>
        <fullName evidence="7">HTH cro/C1-type domain-containing protein</fullName>
    </recommendedName>
</protein>
<dbReference type="PROSITE" id="PS50005">
    <property type="entry name" value="TPR"/>
    <property type="match status" value="1"/>
</dbReference>
<comment type="similarity">
    <text evidence="5">Belongs to the Rap family.</text>
</comment>
<dbReference type="GO" id="GO:0003677">
    <property type="term" value="F:DNA binding"/>
    <property type="evidence" value="ECO:0007669"/>
    <property type="project" value="InterPro"/>
</dbReference>
<dbReference type="PANTHER" id="PTHR46630:SF1">
    <property type="entry name" value="TETRATRICOPEPTIDE REPEAT PROTEIN 29"/>
    <property type="match status" value="1"/>
</dbReference>